<gene>
    <name evidence="4" type="ORF">HF576_05630</name>
</gene>
<dbReference type="InterPro" id="IPR001910">
    <property type="entry name" value="Inosine/uridine_hydrolase_dom"/>
</dbReference>
<evidence type="ECO:0000313" key="5">
    <source>
        <dbReference type="Proteomes" id="UP001429745"/>
    </source>
</evidence>
<reference evidence="4 5" key="1">
    <citation type="submission" date="2020-04" db="EMBL/GenBank/DDBJ databases">
        <title>CFH 90308 Microbacterium sp.</title>
        <authorList>
            <person name="Nie G."/>
            <person name="Ming H."/>
            <person name="Xia T."/>
        </authorList>
    </citation>
    <scope>NUCLEOTIDE SEQUENCE [LARGE SCALE GENOMIC DNA]</scope>
    <source>
        <strain evidence="4 5">CFH 90308</strain>
    </source>
</reference>
<evidence type="ECO:0000256" key="2">
    <source>
        <dbReference type="ARBA" id="ARBA00023295"/>
    </source>
</evidence>
<keyword evidence="1 4" id="KW-0378">Hydrolase</keyword>
<keyword evidence="2" id="KW-0326">Glycosidase</keyword>
<dbReference type="PANTHER" id="PTHR12304:SF4">
    <property type="entry name" value="URIDINE NUCLEOSIDASE"/>
    <property type="match status" value="1"/>
</dbReference>
<dbReference type="PANTHER" id="PTHR12304">
    <property type="entry name" value="INOSINE-URIDINE PREFERRING NUCLEOSIDE HYDROLASE"/>
    <property type="match status" value="1"/>
</dbReference>
<evidence type="ECO:0000259" key="3">
    <source>
        <dbReference type="Pfam" id="PF01156"/>
    </source>
</evidence>
<dbReference type="Gene3D" id="3.90.245.10">
    <property type="entry name" value="Ribonucleoside hydrolase-like"/>
    <property type="match status" value="1"/>
</dbReference>
<proteinExistence type="predicted"/>
<dbReference type="Pfam" id="PF01156">
    <property type="entry name" value="IU_nuc_hydro"/>
    <property type="match status" value="1"/>
</dbReference>
<sequence length="311" mass="33957">MRIDDPRTRRVIIDSDVKNEADDQFAVVHALLSPSLDIRGIIPAHFGAERSERSMLDSRDELDRLLALLGAPDGVPIANGAPHPLPDGQTPVDSPGARLIIEEARRADAGPLFIGFLGPLTDMASALLAAPDIAQTDTTVIWIGGPPYGDREWRGTWPEFNLRNDIHAANVVFASGIQIWQVPSNVYRLAGVGYAELRRRVEPCGDLGRYLAQTVVDFNTAHHRVPVESRSLGDSPAIALMLDPWCASFRRQSPVRFTEDGHCVPSERGGDVLVVEQIDVRFFLEDMFAKLAEFGDSGSLPQRQAGAGPVL</sequence>
<dbReference type="SUPFAM" id="SSF53590">
    <property type="entry name" value="Nucleoside hydrolase"/>
    <property type="match status" value="1"/>
</dbReference>
<protein>
    <submittedName>
        <fullName evidence="4">Nucleoside hydrolase</fullName>
    </submittedName>
</protein>
<comment type="caution">
    <text evidence="4">The sequence shown here is derived from an EMBL/GenBank/DDBJ whole genome shotgun (WGS) entry which is preliminary data.</text>
</comment>
<dbReference type="InterPro" id="IPR023186">
    <property type="entry name" value="IUNH"/>
</dbReference>
<name>A0ABX1KB84_9MICO</name>
<dbReference type="Proteomes" id="UP001429745">
    <property type="component" value="Unassembled WGS sequence"/>
</dbReference>
<feature type="domain" description="Inosine/uridine-preferring nucleoside hydrolase" evidence="3">
    <location>
        <begin position="11"/>
        <end position="284"/>
    </location>
</feature>
<dbReference type="EMBL" id="JABACI010000001">
    <property type="protein sequence ID" value="NLP83319.1"/>
    <property type="molecule type" value="Genomic_DNA"/>
</dbReference>
<dbReference type="RefSeq" id="WP_168911739.1">
    <property type="nucleotide sequence ID" value="NZ_JABACI010000001.1"/>
</dbReference>
<keyword evidence="5" id="KW-1185">Reference proteome</keyword>
<organism evidence="4 5">
    <name type="scientific">Microbacterium salsuginis</name>
    <dbReference type="NCBI Taxonomy" id="2722803"/>
    <lineage>
        <taxon>Bacteria</taxon>
        <taxon>Bacillati</taxon>
        <taxon>Actinomycetota</taxon>
        <taxon>Actinomycetes</taxon>
        <taxon>Micrococcales</taxon>
        <taxon>Microbacteriaceae</taxon>
        <taxon>Microbacterium</taxon>
    </lineage>
</organism>
<dbReference type="GO" id="GO:0016787">
    <property type="term" value="F:hydrolase activity"/>
    <property type="evidence" value="ECO:0007669"/>
    <property type="project" value="UniProtKB-KW"/>
</dbReference>
<evidence type="ECO:0000256" key="1">
    <source>
        <dbReference type="ARBA" id="ARBA00022801"/>
    </source>
</evidence>
<evidence type="ECO:0000313" key="4">
    <source>
        <dbReference type="EMBL" id="NLP83319.1"/>
    </source>
</evidence>
<accession>A0ABX1KB84</accession>
<dbReference type="InterPro" id="IPR036452">
    <property type="entry name" value="Ribo_hydro-like"/>
</dbReference>